<evidence type="ECO:0000313" key="3">
    <source>
        <dbReference type="EMBL" id="SPD07809.1"/>
    </source>
</evidence>
<dbReference type="PANTHER" id="PTHR46890">
    <property type="entry name" value="NON-LTR RETROLELEMENT REVERSE TRANSCRIPTASE-LIKE PROTEIN-RELATED"/>
    <property type="match status" value="1"/>
</dbReference>
<protein>
    <recommendedName>
        <fullName evidence="4">Reverse transcriptase domain-containing protein</fullName>
    </recommendedName>
</protein>
<reference evidence="3" key="1">
    <citation type="submission" date="2018-02" db="EMBL/GenBank/DDBJ databases">
        <authorList>
            <person name="Cohen D.B."/>
            <person name="Kent A.D."/>
        </authorList>
    </citation>
    <scope>NUCLEOTIDE SEQUENCE</scope>
</reference>
<dbReference type="InterPro" id="IPR026960">
    <property type="entry name" value="RVT-Znf"/>
</dbReference>
<dbReference type="Pfam" id="PF13966">
    <property type="entry name" value="zf-RVT"/>
    <property type="match status" value="1"/>
</dbReference>
<dbReference type="Pfam" id="PF00078">
    <property type="entry name" value="RVT_1"/>
    <property type="match status" value="1"/>
</dbReference>
<feature type="domain" description="Reverse transcriptase zinc-binding" evidence="2">
    <location>
        <begin position="495"/>
        <end position="579"/>
    </location>
</feature>
<sequence>MWLKAKGFAERVQSWWESYQVDDTPSFVFAHKLKVLKGDLKKWNDTEFGHLNLQKKQLLADLGEIDAVEDSRPLTIEEKGKKETLIVELDKVLMMDEICWRQKSRALWSQRRGDQNSKFFHHLASSHRSNNTIGKLLINGDAIWLNRPFEEMEIEDVVRGCNGDKAPGPDGFSLAFIQHSLIPKKHGADELRDFCPISLVRGTYKIIAKLLANRLSVVLGKIISLSQNAFVKGRQILDSVLIANECLDSKIEAALPGVLYVVSRTKWRRWIYFCISSVRFSILVNGSPCGFSQSSWRIRQGDPLSPMLFVIVMEALSRLIDKAIGAGLLSGFSVGEVANVPLEISHLLFADDMLIFCEANPDHLFHLRSILVWFKASSGLRVNLGKSELVQVGDVPVLEGISRYFGVQNNDITYEQPPKFAYPELYRIACNKEAVVADFVHFRGDSVHWEVNYTRLVQDWELESVSSFLEVLHSAKIKRYEQDKMCWQTSPSNGFQVKSFYKHLSSLGAGSFLWKNIWKAKVPPRVAFFSWTVASGKILTLDNLRRCGLILTSWCCMCKVDGESIDHLLLHCPYAKELWDMIFGLFGIHWVMPKCVIEVFWCWQGSFGRHQNIVIWKAIPHCLMWYIWRERNARTFEGCELSIVEMKQLFYRVLMDWMAAIGSVRFSDMIDFLDHCSLS</sequence>
<organism evidence="3">
    <name type="scientific">Fagus sylvatica</name>
    <name type="common">Beechnut</name>
    <dbReference type="NCBI Taxonomy" id="28930"/>
    <lineage>
        <taxon>Eukaryota</taxon>
        <taxon>Viridiplantae</taxon>
        <taxon>Streptophyta</taxon>
        <taxon>Embryophyta</taxon>
        <taxon>Tracheophyta</taxon>
        <taxon>Spermatophyta</taxon>
        <taxon>Magnoliopsida</taxon>
        <taxon>eudicotyledons</taxon>
        <taxon>Gunneridae</taxon>
        <taxon>Pentapetalae</taxon>
        <taxon>rosids</taxon>
        <taxon>fabids</taxon>
        <taxon>Fagales</taxon>
        <taxon>Fagaceae</taxon>
        <taxon>Fagus</taxon>
    </lineage>
</organism>
<gene>
    <name evidence="3" type="ORF">FSB_LOCUS35691</name>
</gene>
<feature type="domain" description="Reverse transcriptase" evidence="1">
    <location>
        <begin position="182"/>
        <end position="391"/>
    </location>
</feature>
<dbReference type="InterPro" id="IPR000477">
    <property type="entry name" value="RT_dom"/>
</dbReference>
<evidence type="ECO:0000259" key="1">
    <source>
        <dbReference type="Pfam" id="PF00078"/>
    </source>
</evidence>
<dbReference type="AlphaFoldDB" id="A0A2N9H895"/>
<proteinExistence type="predicted"/>
<dbReference type="SUPFAM" id="SSF56672">
    <property type="entry name" value="DNA/RNA polymerases"/>
    <property type="match status" value="1"/>
</dbReference>
<evidence type="ECO:0008006" key="4">
    <source>
        <dbReference type="Google" id="ProtNLM"/>
    </source>
</evidence>
<dbReference type="EMBL" id="OIVN01002968">
    <property type="protein sequence ID" value="SPD07809.1"/>
    <property type="molecule type" value="Genomic_DNA"/>
</dbReference>
<evidence type="ECO:0000259" key="2">
    <source>
        <dbReference type="Pfam" id="PF13966"/>
    </source>
</evidence>
<dbReference type="InterPro" id="IPR052343">
    <property type="entry name" value="Retrotransposon-Effector_Assoc"/>
</dbReference>
<dbReference type="InterPro" id="IPR043502">
    <property type="entry name" value="DNA/RNA_pol_sf"/>
</dbReference>
<dbReference type="CDD" id="cd01650">
    <property type="entry name" value="RT_nLTR_like"/>
    <property type="match status" value="1"/>
</dbReference>
<dbReference type="PANTHER" id="PTHR46890:SF50">
    <property type="entry name" value="RNA-DIRECTED DNA POLYMERASE, EUKARYOTA, REVERSE TRANSCRIPTASE ZINC-BINDING DOMAIN PROTEIN-RELATED"/>
    <property type="match status" value="1"/>
</dbReference>
<name>A0A2N9H895_FAGSY</name>
<accession>A0A2N9H895</accession>